<name>A0A8J6P3M9_9FLAO</name>
<evidence type="ECO:0000313" key="1">
    <source>
        <dbReference type="EMBL" id="MBC9810877.1"/>
    </source>
</evidence>
<dbReference type="AlphaFoldDB" id="A0A8J6P3M9"/>
<reference evidence="1" key="1">
    <citation type="submission" date="2020-09" db="EMBL/GenBank/DDBJ databases">
        <title>Taishania pollutisoli gen. nov., sp. nov., Isolated from Tetrabromobisphenol A-Contaminated Soil.</title>
        <authorList>
            <person name="Chen Q."/>
        </authorList>
    </citation>
    <scope>NUCLEOTIDE SEQUENCE</scope>
    <source>
        <strain evidence="1">CZZ-1</strain>
    </source>
</reference>
<protein>
    <submittedName>
        <fullName evidence="1">Uncharacterized protein</fullName>
    </submittedName>
</protein>
<dbReference type="Proteomes" id="UP000652681">
    <property type="component" value="Unassembled WGS sequence"/>
</dbReference>
<dbReference type="PROSITE" id="PS51257">
    <property type="entry name" value="PROKAR_LIPOPROTEIN"/>
    <property type="match status" value="1"/>
</dbReference>
<organism evidence="1 2">
    <name type="scientific">Taishania pollutisoli</name>
    <dbReference type="NCBI Taxonomy" id="2766479"/>
    <lineage>
        <taxon>Bacteria</taxon>
        <taxon>Pseudomonadati</taxon>
        <taxon>Bacteroidota</taxon>
        <taxon>Flavobacteriia</taxon>
        <taxon>Flavobacteriales</taxon>
        <taxon>Crocinitomicaceae</taxon>
        <taxon>Taishania</taxon>
    </lineage>
</organism>
<dbReference type="EMBL" id="JACVEL010000001">
    <property type="protein sequence ID" value="MBC9810877.1"/>
    <property type="molecule type" value="Genomic_DNA"/>
</dbReference>
<dbReference type="RefSeq" id="WP_163492557.1">
    <property type="nucleotide sequence ID" value="NZ_JACVEL010000001.1"/>
</dbReference>
<comment type="caution">
    <text evidence="1">The sequence shown here is derived from an EMBL/GenBank/DDBJ whole genome shotgun (WGS) entry which is preliminary data.</text>
</comment>
<proteinExistence type="predicted"/>
<sequence length="222" mass="26146">MHRSLFLFTCLTLLFSCKKETSTINLHYDYFGMEKGRYVIYDAKEITHLSNQSKDTVHYQLKTVIGDTVHDNSGRVGYKYRRYKRATPADEWNLADVWFIIIADHRGELVEENERIVKLVFAPTADKEWDGNAYNTNGELIYGYENLHVPMTINNIQLDSTIKVVQEDVFNLIQWRKKHEIYAKNIGLVRKHYQHLNISNFDVTNVSTGKEFFLEMNQYGYE</sequence>
<gene>
    <name evidence="1" type="ORF">H9Y05_00165</name>
</gene>
<evidence type="ECO:0000313" key="2">
    <source>
        <dbReference type="Proteomes" id="UP000652681"/>
    </source>
</evidence>
<keyword evidence="2" id="KW-1185">Reference proteome</keyword>
<accession>A0A8J6P3M9</accession>